<organism evidence="1 2">
    <name type="scientific">Enterococcus raffinosus</name>
    <dbReference type="NCBI Taxonomy" id="71452"/>
    <lineage>
        <taxon>Bacteria</taxon>
        <taxon>Bacillati</taxon>
        <taxon>Bacillota</taxon>
        <taxon>Bacilli</taxon>
        <taxon>Lactobacillales</taxon>
        <taxon>Enterococcaceae</taxon>
        <taxon>Enterococcus</taxon>
    </lineage>
</organism>
<comment type="caution">
    <text evidence="1">The sequence shown here is derived from an EMBL/GenBank/DDBJ whole genome shotgun (WGS) entry which is preliminary data.</text>
</comment>
<accession>A0AAP5KFT4</accession>
<evidence type="ECO:0000313" key="2">
    <source>
        <dbReference type="Proteomes" id="UP001254770"/>
    </source>
</evidence>
<dbReference type="EMBL" id="JARPXL010000001">
    <property type="protein sequence ID" value="MDT2543188.1"/>
    <property type="molecule type" value="Genomic_DNA"/>
</dbReference>
<protein>
    <submittedName>
        <fullName evidence="1">Uncharacterized protein</fullName>
    </submittedName>
</protein>
<evidence type="ECO:0000313" key="1">
    <source>
        <dbReference type="EMBL" id="MDT2543188.1"/>
    </source>
</evidence>
<sequence length="51" mass="5954">MAYFFAMLIFFTARGIKIPFNEAAFYSIMIFLGLKLSDIEDSLESIRKKVR</sequence>
<name>A0AAP5KFT4_9ENTE</name>
<reference evidence="1" key="1">
    <citation type="submission" date="2023-03" db="EMBL/GenBank/DDBJ databases">
        <authorList>
            <person name="Shen W."/>
            <person name="Cai J."/>
        </authorList>
    </citation>
    <scope>NUCLEOTIDE SEQUENCE</scope>
    <source>
        <strain evidence="1">Y15</strain>
    </source>
</reference>
<dbReference type="Proteomes" id="UP001254770">
    <property type="component" value="Unassembled WGS sequence"/>
</dbReference>
<gene>
    <name evidence="1" type="ORF">P7D69_02365</name>
</gene>
<proteinExistence type="predicted"/>
<dbReference type="AlphaFoldDB" id="A0AAP5KFT4"/>
<dbReference type="RefSeq" id="WP_311816564.1">
    <property type="nucleotide sequence ID" value="NZ_JARPXG010000006.1"/>
</dbReference>